<reference evidence="1" key="1">
    <citation type="submission" date="2018-05" db="EMBL/GenBank/DDBJ databases">
        <authorList>
            <person name="Lanie J.A."/>
            <person name="Ng W.-L."/>
            <person name="Kazmierczak K.M."/>
            <person name="Andrzejewski T.M."/>
            <person name="Davidsen T.M."/>
            <person name="Wayne K.J."/>
            <person name="Tettelin H."/>
            <person name="Glass J.I."/>
            <person name="Rusch D."/>
            <person name="Podicherti R."/>
            <person name="Tsui H.-C.T."/>
            <person name="Winkler M.E."/>
        </authorList>
    </citation>
    <scope>NUCLEOTIDE SEQUENCE</scope>
</reference>
<protein>
    <recommendedName>
        <fullName evidence="2">Integration host factor subunit beta</fullName>
    </recommendedName>
</protein>
<accession>A0A382HIA4</accession>
<dbReference type="GO" id="GO:0003677">
    <property type="term" value="F:DNA binding"/>
    <property type="evidence" value="ECO:0007669"/>
    <property type="project" value="InterPro"/>
</dbReference>
<dbReference type="InterPro" id="IPR000119">
    <property type="entry name" value="Hist_DNA-bd"/>
</dbReference>
<dbReference type="PANTHER" id="PTHR33175">
    <property type="entry name" value="DNA-BINDING PROTEIN HU"/>
    <property type="match status" value="1"/>
</dbReference>
<evidence type="ECO:0000313" key="1">
    <source>
        <dbReference type="EMBL" id="SVB87048.1"/>
    </source>
</evidence>
<dbReference type="GO" id="GO:0030527">
    <property type="term" value="F:structural constituent of chromatin"/>
    <property type="evidence" value="ECO:0007669"/>
    <property type="project" value="InterPro"/>
</dbReference>
<organism evidence="1">
    <name type="scientific">marine metagenome</name>
    <dbReference type="NCBI Taxonomy" id="408172"/>
    <lineage>
        <taxon>unclassified sequences</taxon>
        <taxon>metagenomes</taxon>
        <taxon>ecological metagenomes</taxon>
    </lineage>
</organism>
<evidence type="ECO:0008006" key="2">
    <source>
        <dbReference type="Google" id="ProtNLM"/>
    </source>
</evidence>
<gene>
    <name evidence="1" type="ORF">METZ01_LOCUS239902</name>
</gene>
<dbReference type="PANTHER" id="PTHR33175:SF2">
    <property type="entry name" value="INTEGRATION HOST FACTOR SUBUNIT ALPHA"/>
    <property type="match status" value="1"/>
</dbReference>
<dbReference type="PRINTS" id="PR01727">
    <property type="entry name" value="DNABINDINGHU"/>
</dbReference>
<dbReference type="SMART" id="SM00411">
    <property type="entry name" value="BHL"/>
    <property type="match status" value="1"/>
</dbReference>
<dbReference type="AlphaFoldDB" id="A0A382HIA4"/>
<dbReference type="InterPro" id="IPR010992">
    <property type="entry name" value="IHF-like_DNA-bd_dom_sf"/>
</dbReference>
<dbReference type="Pfam" id="PF00216">
    <property type="entry name" value="Bac_DNA_binding"/>
    <property type="match status" value="1"/>
</dbReference>
<proteinExistence type="predicted"/>
<dbReference type="Gene3D" id="4.10.520.10">
    <property type="entry name" value="IHF-like DNA-binding proteins"/>
    <property type="match status" value="1"/>
</dbReference>
<dbReference type="GO" id="GO:0005829">
    <property type="term" value="C:cytosol"/>
    <property type="evidence" value="ECO:0007669"/>
    <property type="project" value="TreeGrafter"/>
</dbReference>
<dbReference type="CDD" id="cd13836">
    <property type="entry name" value="IHF_B"/>
    <property type="match status" value="1"/>
</dbReference>
<dbReference type="SUPFAM" id="SSF47729">
    <property type="entry name" value="IHF-like DNA-binding proteins"/>
    <property type="match status" value="1"/>
</dbReference>
<name>A0A382HIA4_9ZZZZ</name>
<dbReference type="EMBL" id="UINC01061457">
    <property type="protein sequence ID" value="SVB87048.1"/>
    <property type="molecule type" value="Genomic_DNA"/>
</dbReference>
<sequence length="106" mass="12599">MKSVNYTREDIIRQAGDKLNLTHDEMKIILDTTLDTMTAILTKEQSHIRIELRNFGIFEVKPTRAKPRARNPRTNEEIYVPPRRKIHFKPGKIIRQELQQEWTKSD</sequence>